<feature type="signal peptide" evidence="1">
    <location>
        <begin position="1"/>
        <end position="23"/>
    </location>
</feature>
<gene>
    <name evidence="2" type="ORF">BSYN_24640</name>
</gene>
<dbReference type="RefSeq" id="WP_353331336.1">
    <property type="nucleotide sequence ID" value="NZ_AP028055.1"/>
</dbReference>
<protein>
    <submittedName>
        <fullName evidence="2">Uncharacterized protein</fullName>
    </submittedName>
</protein>
<dbReference type="EMBL" id="AP028055">
    <property type="protein sequence ID" value="BEH00200.1"/>
    <property type="molecule type" value="Genomic_DNA"/>
</dbReference>
<reference evidence="2 3" key="1">
    <citation type="submission" date="2023-04" db="EMBL/GenBank/DDBJ databases">
        <title>Draft genome sequence of acteroides sedimenti strain YN3PY1.</title>
        <authorList>
            <person name="Yoshida N."/>
        </authorList>
    </citation>
    <scope>NUCLEOTIDE SEQUENCE [LARGE SCALE GENOMIC DNA]</scope>
    <source>
        <strain evidence="2 3">YN3PY1</strain>
    </source>
</reference>
<evidence type="ECO:0000256" key="1">
    <source>
        <dbReference type="SAM" id="SignalP"/>
    </source>
</evidence>
<keyword evidence="3" id="KW-1185">Reference proteome</keyword>
<keyword evidence="1" id="KW-0732">Signal</keyword>
<dbReference type="Proteomes" id="UP001496674">
    <property type="component" value="Chromosome"/>
</dbReference>
<feature type="chain" id="PRO_5046457952" evidence="1">
    <location>
        <begin position="24"/>
        <end position="365"/>
    </location>
</feature>
<evidence type="ECO:0000313" key="2">
    <source>
        <dbReference type="EMBL" id="BEH00200.1"/>
    </source>
</evidence>
<organism evidence="2 3">
    <name type="scientific">Bacteroides sedimenti</name>
    <dbReference type="NCBI Taxonomy" id="2136147"/>
    <lineage>
        <taxon>Bacteria</taxon>
        <taxon>Pseudomonadati</taxon>
        <taxon>Bacteroidota</taxon>
        <taxon>Bacteroidia</taxon>
        <taxon>Bacteroidales</taxon>
        <taxon>Bacteroidaceae</taxon>
        <taxon>Bacteroides</taxon>
    </lineage>
</organism>
<evidence type="ECO:0000313" key="3">
    <source>
        <dbReference type="Proteomes" id="UP001496674"/>
    </source>
</evidence>
<accession>A0ABN6Z6S1</accession>
<name>A0ABN6Z6S1_9BACE</name>
<proteinExistence type="predicted"/>
<sequence>MKNKISFFLLITFSMLFSQTANAKSSVNRNADTIKVKVAVVYEDPVLSEYGGKRMHECFRTPNVKQRIWNNPIRLSSDYKAALEEVSSHVVCYEIVEEIQANHFFTYLKNDPLKRHLTEDQIAVLLSEPDWKTLKEIGTSYDYDAMVKYYGFDKKRDNNEINEVWVWTFPYGGMYESHMMGKGAFWLNSDPDSTSTCIELLSIMGLNYERDLACALESYGHRFESTMMQVYGWWAYENKQKISELTNWERFAGYIKNYDKFNTGKSHIGNIHFPPNGEFDYNWKNDKKVLSYADEWYNYPNIKEKKARLINCEEWNCDHLGYMKWWFSHIPHFKGINPNDGKLNNWWYYVVNYNEALRMENQLKK</sequence>